<dbReference type="InterPro" id="IPR011990">
    <property type="entry name" value="TPR-like_helical_dom_sf"/>
</dbReference>
<comment type="caution">
    <text evidence="4">The sequence shown here is derived from an EMBL/GenBank/DDBJ whole genome shotgun (WGS) entry which is preliminary data.</text>
</comment>
<dbReference type="PROSITE" id="PS50043">
    <property type="entry name" value="HTH_LUXR_2"/>
    <property type="match status" value="1"/>
</dbReference>
<gene>
    <name evidence="4" type="ORF">SRB5_41480</name>
</gene>
<dbReference type="InterPro" id="IPR016032">
    <property type="entry name" value="Sig_transdc_resp-reg_C-effctor"/>
</dbReference>
<dbReference type="Gene3D" id="1.10.10.10">
    <property type="entry name" value="Winged helix-like DNA-binding domain superfamily/Winged helix DNA-binding domain"/>
    <property type="match status" value="1"/>
</dbReference>
<dbReference type="SMART" id="SM00421">
    <property type="entry name" value="HTH_LUXR"/>
    <property type="match status" value="1"/>
</dbReference>
<dbReference type="AlphaFoldDB" id="A0A7K0CKI6"/>
<dbReference type="SUPFAM" id="SSF52540">
    <property type="entry name" value="P-loop containing nucleoside triphosphate hydrolases"/>
    <property type="match status" value="1"/>
</dbReference>
<dbReference type="SUPFAM" id="SSF46894">
    <property type="entry name" value="C-terminal effector domain of the bipartite response regulators"/>
    <property type="match status" value="1"/>
</dbReference>
<dbReference type="Pfam" id="PF13191">
    <property type="entry name" value="AAA_16"/>
    <property type="match status" value="1"/>
</dbReference>
<evidence type="ECO:0000313" key="4">
    <source>
        <dbReference type="EMBL" id="MQY13988.1"/>
    </source>
</evidence>
<evidence type="ECO:0000256" key="2">
    <source>
        <dbReference type="ARBA" id="ARBA00022840"/>
    </source>
</evidence>
<dbReference type="GO" id="GO:0004016">
    <property type="term" value="F:adenylate cyclase activity"/>
    <property type="evidence" value="ECO:0007669"/>
    <property type="project" value="TreeGrafter"/>
</dbReference>
<dbReference type="InterPro" id="IPR027417">
    <property type="entry name" value="P-loop_NTPase"/>
</dbReference>
<dbReference type="EMBL" id="WEGJ01000017">
    <property type="protein sequence ID" value="MQY13988.1"/>
    <property type="molecule type" value="Genomic_DNA"/>
</dbReference>
<dbReference type="Gene3D" id="1.25.40.10">
    <property type="entry name" value="Tetratricopeptide repeat domain"/>
    <property type="match status" value="1"/>
</dbReference>
<dbReference type="PRINTS" id="PR00038">
    <property type="entry name" value="HTHLUXR"/>
</dbReference>
<evidence type="ECO:0000256" key="1">
    <source>
        <dbReference type="ARBA" id="ARBA00022741"/>
    </source>
</evidence>
<name>A0A7K0CKI6_9ACTN</name>
<proteinExistence type="predicted"/>
<dbReference type="PANTHER" id="PTHR16305">
    <property type="entry name" value="TESTICULAR SOLUBLE ADENYLYL CYCLASE"/>
    <property type="match status" value="1"/>
</dbReference>
<keyword evidence="5" id="KW-1185">Reference proteome</keyword>
<dbReference type="InterPro" id="IPR036388">
    <property type="entry name" value="WH-like_DNA-bd_sf"/>
</dbReference>
<organism evidence="4 5">
    <name type="scientific">Streptomyces smaragdinus</name>
    <dbReference type="NCBI Taxonomy" id="2585196"/>
    <lineage>
        <taxon>Bacteria</taxon>
        <taxon>Bacillati</taxon>
        <taxon>Actinomycetota</taxon>
        <taxon>Actinomycetes</taxon>
        <taxon>Kitasatosporales</taxon>
        <taxon>Streptomycetaceae</taxon>
        <taxon>Streptomyces</taxon>
    </lineage>
</organism>
<protein>
    <recommendedName>
        <fullName evidence="3">HTH luxR-type domain-containing protein</fullName>
    </recommendedName>
</protein>
<sequence length="918" mass="97315">MIGQNAGVIQGLFGREDALAAVGDLMDRGGSVVTVGDPGVGKSRLLQAAAELARGQGRRVLSVAPTEFEKGLPFAGLAELTRHFPEGADQDLPGPQRRALAVALQRAEPGGGEVDPLAVPLAVRSLFSRLCESEPVALIIDDLQWLDQATVGSLGFALRGLLAEPRRLSVLIATRPDPETGTELLRCLAEPRHEFALRPLTDDAVGRLLRTRLGPEWTPPLSAEVARASGGNPFLALEIARASGPGRVHVPPSLAELLDERVARLTGDTREVLLLASAAGRLTVTQAQAVVERDRLWPALEAAVDEDMVNVGAGSVITFTHPLLASAVYDAATAAERRRAHRALADTLEDPVERARHRAKSTSIPDETVAADLERAAELSTGRGARQVAGELLEGAALATVSDPVAGLARWLRAVDTYSNAGDATAARAALCKGKSLAVSPEQQAQVKVRWARLAEDVATARSRVEQVLDLAPAGSAAHADALGTLAAFCRMLGDGPRALEAAREAVTEATALGRADLRLKALTELMVAERHWGVGRGTDAGALDEIDRLAEEAGLPPSLPAAVRGFGARWTDPAAETQVRGGIAQAVEAGRYGDLSLLYIALIIVLVRRSKVRDAEAALQDAASSGAWAASGDWSEAFNSQEDMAHALVYSYAGELDEARLWARRGADRPQVQGSTYWRAGFLAQLGFVEASARDWPAALEVLREVAGIFERTGMVDLEGLLWGVDYADAALQLGETKDVEAAVAVLRRQGAAGSQDAEVAARRCQALLTAARGDTDTALKELLAVVGLPDAECPFEAARSRLALGQVYRRAGFKGKANQALDAAAGAFEALGIPRWAQRARDEAGRVGLRPTTSTLTETERRVAELVAAGRSNQETAAELFMSVKTVEANLTRIYRKLSVRSRTELANRLPHTSGS</sequence>
<dbReference type="GO" id="GO:0005524">
    <property type="term" value="F:ATP binding"/>
    <property type="evidence" value="ECO:0007669"/>
    <property type="project" value="UniProtKB-KW"/>
</dbReference>
<dbReference type="PANTHER" id="PTHR16305:SF35">
    <property type="entry name" value="TRANSCRIPTIONAL ACTIVATOR DOMAIN"/>
    <property type="match status" value="1"/>
</dbReference>
<dbReference type="CDD" id="cd06170">
    <property type="entry name" value="LuxR_C_like"/>
    <property type="match status" value="1"/>
</dbReference>
<dbReference type="InterPro" id="IPR041664">
    <property type="entry name" value="AAA_16"/>
</dbReference>
<evidence type="ECO:0000313" key="5">
    <source>
        <dbReference type="Proteomes" id="UP000466345"/>
    </source>
</evidence>
<dbReference type="Gene3D" id="3.40.50.300">
    <property type="entry name" value="P-loop containing nucleotide triphosphate hydrolases"/>
    <property type="match status" value="1"/>
</dbReference>
<dbReference type="GO" id="GO:0005737">
    <property type="term" value="C:cytoplasm"/>
    <property type="evidence" value="ECO:0007669"/>
    <property type="project" value="TreeGrafter"/>
</dbReference>
<feature type="domain" description="HTH luxR-type" evidence="3">
    <location>
        <begin position="851"/>
        <end position="916"/>
    </location>
</feature>
<keyword evidence="1" id="KW-0547">Nucleotide-binding</keyword>
<accession>A0A7K0CKI6</accession>
<evidence type="ECO:0000259" key="3">
    <source>
        <dbReference type="PROSITE" id="PS50043"/>
    </source>
</evidence>
<dbReference type="Pfam" id="PF00196">
    <property type="entry name" value="GerE"/>
    <property type="match status" value="1"/>
</dbReference>
<keyword evidence="2" id="KW-0067">ATP-binding</keyword>
<dbReference type="GO" id="GO:0006355">
    <property type="term" value="P:regulation of DNA-templated transcription"/>
    <property type="evidence" value="ECO:0007669"/>
    <property type="project" value="InterPro"/>
</dbReference>
<dbReference type="GO" id="GO:0003677">
    <property type="term" value="F:DNA binding"/>
    <property type="evidence" value="ECO:0007669"/>
    <property type="project" value="InterPro"/>
</dbReference>
<dbReference type="Proteomes" id="UP000466345">
    <property type="component" value="Unassembled WGS sequence"/>
</dbReference>
<dbReference type="InterPro" id="IPR000792">
    <property type="entry name" value="Tscrpt_reg_LuxR_C"/>
</dbReference>
<reference evidence="4 5" key="1">
    <citation type="submission" date="2019-10" db="EMBL/GenBank/DDBJ databases">
        <title>Streptomyces smaragdinus sp. nov. and Streptomyces fabii sp. nov., isolated from the gut of fungus growing-termite Macrotermes natalensis.</title>
        <authorList>
            <person name="Schwitalla J."/>
            <person name="Benndorf R."/>
            <person name="Martin K."/>
            <person name="De Beer W."/>
            <person name="Kaster A.-K."/>
            <person name="Vollmers J."/>
            <person name="Poulsen M."/>
            <person name="Beemelmanns C."/>
        </authorList>
    </citation>
    <scope>NUCLEOTIDE SEQUENCE [LARGE SCALE GENOMIC DNA]</scope>
    <source>
        <strain evidence="4 5">RB5</strain>
    </source>
</reference>